<feature type="domain" description="BHLH" evidence="7">
    <location>
        <begin position="179"/>
        <end position="229"/>
    </location>
</feature>
<feature type="compositionally biased region" description="Basic and acidic residues" evidence="6">
    <location>
        <begin position="128"/>
        <end position="141"/>
    </location>
</feature>
<evidence type="ECO:0000256" key="3">
    <source>
        <dbReference type="ARBA" id="ARBA00023015"/>
    </source>
</evidence>
<feature type="region of interest" description="Disordered" evidence="6">
    <location>
        <begin position="80"/>
        <end position="170"/>
    </location>
</feature>
<dbReference type="GO" id="GO:0046983">
    <property type="term" value="F:protein dimerization activity"/>
    <property type="evidence" value="ECO:0007669"/>
    <property type="project" value="InterPro"/>
</dbReference>
<dbReference type="GO" id="GO:0005634">
    <property type="term" value="C:nucleus"/>
    <property type="evidence" value="ECO:0007669"/>
    <property type="project" value="UniProtKB-SubCell"/>
</dbReference>
<dbReference type="PANTHER" id="PTHR12565:SF184">
    <property type="entry name" value="BHLH TRANSCRIPTION FACTOR"/>
    <property type="match status" value="1"/>
</dbReference>
<reference evidence="8 9" key="1">
    <citation type="journal article" date="2019" name="Nat. Plants">
        <title>Genome sequencing of Musa balbisiana reveals subgenome evolution and function divergence in polyploid bananas.</title>
        <authorList>
            <person name="Yao X."/>
        </authorList>
    </citation>
    <scope>NUCLEOTIDE SEQUENCE [LARGE SCALE GENOMIC DNA]</scope>
    <source>
        <strain evidence="9">cv. DH-PKW</strain>
        <tissue evidence="8">Leaves</tissue>
    </source>
</reference>
<evidence type="ECO:0000256" key="1">
    <source>
        <dbReference type="ARBA" id="ARBA00004123"/>
    </source>
</evidence>
<dbReference type="CDD" id="cd18919">
    <property type="entry name" value="bHLH_AtBPE_like"/>
    <property type="match status" value="1"/>
</dbReference>
<feature type="compositionally biased region" description="Basic and acidic residues" evidence="6">
    <location>
        <begin position="80"/>
        <end position="89"/>
    </location>
</feature>
<dbReference type="GO" id="GO:0003700">
    <property type="term" value="F:DNA-binding transcription factor activity"/>
    <property type="evidence" value="ECO:0007669"/>
    <property type="project" value="TreeGrafter"/>
</dbReference>
<dbReference type="InterPro" id="IPR036638">
    <property type="entry name" value="HLH_DNA-bd_sf"/>
</dbReference>
<keyword evidence="4" id="KW-0804">Transcription</keyword>
<dbReference type="PROSITE" id="PS50888">
    <property type="entry name" value="BHLH"/>
    <property type="match status" value="1"/>
</dbReference>
<gene>
    <name evidence="8" type="ORF">C4D60_Mb01t30190</name>
</gene>
<evidence type="ECO:0000313" key="9">
    <source>
        <dbReference type="Proteomes" id="UP000317650"/>
    </source>
</evidence>
<dbReference type="InterPro" id="IPR024097">
    <property type="entry name" value="bHLH_ZIP_TF"/>
</dbReference>
<organism evidence="8 9">
    <name type="scientific">Musa balbisiana</name>
    <name type="common">Banana</name>
    <dbReference type="NCBI Taxonomy" id="52838"/>
    <lineage>
        <taxon>Eukaryota</taxon>
        <taxon>Viridiplantae</taxon>
        <taxon>Streptophyta</taxon>
        <taxon>Embryophyta</taxon>
        <taxon>Tracheophyta</taxon>
        <taxon>Spermatophyta</taxon>
        <taxon>Magnoliopsida</taxon>
        <taxon>Liliopsida</taxon>
        <taxon>Zingiberales</taxon>
        <taxon>Musaceae</taxon>
        <taxon>Musa</taxon>
    </lineage>
</organism>
<dbReference type="InterPro" id="IPR011598">
    <property type="entry name" value="bHLH_dom"/>
</dbReference>
<dbReference type="Pfam" id="PF00010">
    <property type="entry name" value="HLH"/>
    <property type="match status" value="1"/>
</dbReference>
<dbReference type="Proteomes" id="UP000317650">
    <property type="component" value="Chromosome 1"/>
</dbReference>
<dbReference type="EMBL" id="PYDT01000004">
    <property type="protein sequence ID" value="THU64792.1"/>
    <property type="molecule type" value="Genomic_DNA"/>
</dbReference>
<evidence type="ECO:0000313" key="8">
    <source>
        <dbReference type="EMBL" id="THU64792.1"/>
    </source>
</evidence>
<evidence type="ECO:0000256" key="2">
    <source>
        <dbReference type="ARBA" id="ARBA00005510"/>
    </source>
</evidence>
<evidence type="ECO:0000256" key="5">
    <source>
        <dbReference type="ARBA" id="ARBA00023242"/>
    </source>
</evidence>
<feature type="compositionally biased region" description="Polar residues" evidence="6">
    <location>
        <begin position="97"/>
        <end position="110"/>
    </location>
</feature>
<evidence type="ECO:0000259" key="7">
    <source>
        <dbReference type="PROSITE" id="PS50888"/>
    </source>
</evidence>
<dbReference type="Gene3D" id="4.10.280.10">
    <property type="entry name" value="Helix-loop-helix DNA-binding domain"/>
    <property type="match status" value="1"/>
</dbReference>
<feature type="compositionally biased region" description="Basic and acidic residues" evidence="6">
    <location>
        <begin position="149"/>
        <end position="170"/>
    </location>
</feature>
<comment type="subcellular location">
    <subcellularLocation>
        <location evidence="1">Nucleus</location>
    </subcellularLocation>
</comment>
<evidence type="ECO:0000256" key="6">
    <source>
        <dbReference type="SAM" id="MobiDB-lite"/>
    </source>
</evidence>
<dbReference type="PANTHER" id="PTHR12565">
    <property type="entry name" value="STEROL REGULATORY ELEMENT-BINDING PROTEIN"/>
    <property type="match status" value="1"/>
</dbReference>
<dbReference type="SUPFAM" id="SSF47459">
    <property type="entry name" value="HLH, helix-loop-helix DNA-binding domain"/>
    <property type="match status" value="1"/>
</dbReference>
<accession>A0A4S8JRS9</accession>
<keyword evidence="9" id="KW-1185">Reference proteome</keyword>
<dbReference type="SMART" id="SM00353">
    <property type="entry name" value="HLH"/>
    <property type="match status" value="1"/>
</dbReference>
<dbReference type="AlphaFoldDB" id="A0A4S8JRS9"/>
<protein>
    <recommendedName>
        <fullName evidence="7">BHLH domain-containing protein</fullName>
    </recommendedName>
</protein>
<comment type="caution">
    <text evidence="8">The sequence shown here is derived from an EMBL/GenBank/DDBJ whole genome shotgun (WGS) entry which is preliminary data.</text>
</comment>
<keyword evidence="3" id="KW-0805">Transcription regulation</keyword>
<comment type="similarity">
    <text evidence="2">Belongs to the bHLH protein family.</text>
</comment>
<dbReference type="FunFam" id="4.10.280.10:FF:000002">
    <property type="entry name" value="Basic helix-loop-helix transcription factor"/>
    <property type="match status" value="1"/>
</dbReference>
<evidence type="ECO:0000256" key="4">
    <source>
        <dbReference type="ARBA" id="ARBA00023163"/>
    </source>
</evidence>
<keyword evidence="5" id="KW-0539">Nucleus</keyword>
<name>A0A4S8JRS9_MUSBA</name>
<sequence>MYSTLNNPRMLLETSTTSTLMAPCAAARVAQESSGNTWDAVVRQKDSNEAHMISSYHIRLPLDQETGDLVADGGLSSCDNRRSHEDKRSFAPCQPHTPASSKRITETNIKGNKRKSQAECGTSTSQSLEERVQAEEQHDVSFESGKAATGKDGKEQNEVKRGGNNHKNDCTHVRAKRGQATNSHSLAERIRREKISERMRLLQDLVPGCSKINGKALMLEEIINYVQSLQRQVEFLSMKLATVDPELNFDLDQTLSGDVRSCYGGSAVLAFGPGMSSFQPHLYESKFTQPEMFCTAPSTGDLLQAFHSQTSNISRVALDHSELLGSAHESLSGGTESFKNLFKDLMGF</sequence>
<proteinExistence type="inferred from homology"/>